<dbReference type="Proteomes" id="UP000730618">
    <property type="component" value="Unassembled WGS sequence"/>
</dbReference>
<gene>
    <name evidence="1" type="ORF">PAECIP111802_06953</name>
</gene>
<comment type="caution">
    <text evidence="1">The sequence shown here is derived from an EMBL/GenBank/DDBJ whole genome shotgun (WGS) entry which is preliminary data.</text>
</comment>
<proteinExistence type="predicted"/>
<evidence type="ECO:0000313" key="1">
    <source>
        <dbReference type="EMBL" id="CAG7658115.1"/>
    </source>
</evidence>
<protein>
    <submittedName>
        <fullName evidence="1">Uncharacterized protein</fullName>
    </submittedName>
</protein>
<evidence type="ECO:0000313" key="2">
    <source>
        <dbReference type="Proteomes" id="UP000730618"/>
    </source>
</evidence>
<sequence length="44" mass="5288">MIEELMVWNLIETDKTYFATYYKEGNKPWGLTQIAHHGDENMLR</sequence>
<dbReference type="RefSeq" id="WP_268966866.1">
    <property type="nucleotide sequence ID" value="NZ_CAJVCE010000040.1"/>
</dbReference>
<organism evidence="1 2">
    <name type="scientific">Paenibacillus allorhizosphaerae</name>
    <dbReference type="NCBI Taxonomy" id="2849866"/>
    <lineage>
        <taxon>Bacteria</taxon>
        <taxon>Bacillati</taxon>
        <taxon>Bacillota</taxon>
        <taxon>Bacilli</taxon>
        <taxon>Bacillales</taxon>
        <taxon>Paenibacillaceae</taxon>
        <taxon>Paenibacillus</taxon>
    </lineage>
</organism>
<accession>A0ABN7TZ04</accession>
<dbReference type="EMBL" id="CAJVCE010000040">
    <property type="protein sequence ID" value="CAG7658115.1"/>
    <property type="molecule type" value="Genomic_DNA"/>
</dbReference>
<reference evidence="1 2" key="1">
    <citation type="submission" date="2021-06" db="EMBL/GenBank/DDBJ databases">
        <authorList>
            <person name="Criscuolo A."/>
        </authorList>
    </citation>
    <scope>NUCLEOTIDE SEQUENCE [LARGE SCALE GENOMIC DNA]</scope>
    <source>
        <strain evidence="2">CIP 111802</strain>
    </source>
</reference>
<name>A0ABN7TZ04_9BACL</name>
<keyword evidence="2" id="KW-1185">Reference proteome</keyword>